<evidence type="ECO:0000313" key="3">
    <source>
        <dbReference type="EMBL" id="ETW87160.1"/>
    </source>
</evidence>
<protein>
    <recommendedName>
        <fullName evidence="2">DUF6593 domain-containing protein</fullName>
    </recommendedName>
</protein>
<dbReference type="AlphaFoldDB" id="W4KP41"/>
<feature type="region of interest" description="Disordered" evidence="1">
    <location>
        <begin position="1"/>
        <end position="157"/>
    </location>
</feature>
<dbReference type="eggNOG" id="ENOG502RCZ1">
    <property type="taxonomic scope" value="Eukaryota"/>
</dbReference>
<dbReference type="STRING" id="747525.W4KP41"/>
<evidence type="ECO:0000313" key="4">
    <source>
        <dbReference type="Proteomes" id="UP000030671"/>
    </source>
</evidence>
<reference evidence="3 4" key="1">
    <citation type="journal article" date="2012" name="New Phytol.">
        <title>Insight into trade-off between wood decay and parasitism from the genome of a fungal forest pathogen.</title>
        <authorList>
            <person name="Olson A."/>
            <person name="Aerts A."/>
            <person name="Asiegbu F."/>
            <person name="Belbahri L."/>
            <person name="Bouzid O."/>
            <person name="Broberg A."/>
            <person name="Canback B."/>
            <person name="Coutinho P.M."/>
            <person name="Cullen D."/>
            <person name="Dalman K."/>
            <person name="Deflorio G."/>
            <person name="van Diepen L.T."/>
            <person name="Dunand C."/>
            <person name="Duplessis S."/>
            <person name="Durling M."/>
            <person name="Gonthier P."/>
            <person name="Grimwood J."/>
            <person name="Fossdal C.G."/>
            <person name="Hansson D."/>
            <person name="Henrissat B."/>
            <person name="Hietala A."/>
            <person name="Himmelstrand K."/>
            <person name="Hoffmeister D."/>
            <person name="Hogberg N."/>
            <person name="James T.Y."/>
            <person name="Karlsson M."/>
            <person name="Kohler A."/>
            <person name="Kues U."/>
            <person name="Lee Y.H."/>
            <person name="Lin Y.C."/>
            <person name="Lind M."/>
            <person name="Lindquist E."/>
            <person name="Lombard V."/>
            <person name="Lucas S."/>
            <person name="Lunden K."/>
            <person name="Morin E."/>
            <person name="Murat C."/>
            <person name="Park J."/>
            <person name="Raffaello T."/>
            <person name="Rouze P."/>
            <person name="Salamov A."/>
            <person name="Schmutz J."/>
            <person name="Solheim H."/>
            <person name="Stahlberg J."/>
            <person name="Velez H."/>
            <person name="de Vries R.P."/>
            <person name="Wiebenga A."/>
            <person name="Woodward S."/>
            <person name="Yakovlev I."/>
            <person name="Garbelotto M."/>
            <person name="Martin F."/>
            <person name="Grigoriev I.V."/>
            <person name="Stenlid J."/>
        </authorList>
    </citation>
    <scope>NUCLEOTIDE SEQUENCE [LARGE SCALE GENOMIC DNA]</scope>
    <source>
        <strain evidence="3 4">TC 32-1</strain>
    </source>
</reference>
<dbReference type="Proteomes" id="UP000030671">
    <property type="component" value="Unassembled WGS sequence"/>
</dbReference>
<feature type="domain" description="DUF6593" evidence="2">
    <location>
        <begin position="176"/>
        <end position="308"/>
    </location>
</feature>
<dbReference type="InterPro" id="IPR046528">
    <property type="entry name" value="DUF6593"/>
</dbReference>
<evidence type="ECO:0000259" key="2">
    <source>
        <dbReference type="Pfam" id="PF20236"/>
    </source>
</evidence>
<dbReference type="Pfam" id="PF20236">
    <property type="entry name" value="DUF6593"/>
    <property type="match status" value="1"/>
</dbReference>
<feature type="compositionally biased region" description="Low complexity" evidence="1">
    <location>
        <begin position="133"/>
        <end position="155"/>
    </location>
</feature>
<dbReference type="HOGENOM" id="CLU_831868_0_0_1"/>
<evidence type="ECO:0000256" key="1">
    <source>
        <dbReference type="SAM" id="MobiDB-lite"/>
    </source>
</evidence>
<dbReference type="EMBL" id="KI925454">
    <property type="protein sequence ID" value="ETW87160.1"/>
    <property type="molecule type" value="Genomic_DNA"/>
</dbReference>
<feature type="compositionally biased region" description="Low complexity" evidence="1">
    <location>
        <begin position="79"/>
        <end position="95"/>
    </location>
</feature>
<name>W4KP41_HETIT</name>
<feature type="compositionally biased region" description="Polar residues" evidence="1">
    <location>
        <begin position="41"/>
        <end position="57"/>
    </location>
</feature>
<dbReference type="KEGG" id="hir:HETIRDRAFT_456866"/>
<dbReference type="GeneID" id="20676782"/>
<keyword evidence="4" id="KW-1185">Reference proteome</keyword>
<organism evidence="3 4">
    <name type="scientific">Heterobasidion irregulare (strain TC 32-1)</name>
    <dbReference type="NCBI Taxonomy" id="747525"/>
    <lineage>
        <taxon>Eukaryota</taxon>
        <taxon>Fungi</taxon>
        <taxon>Dikarya</taxon>
        <taxon>Basidiomycota</taxon>
        <taxon>Agaricomycotina</taxon>
        <taxon>Agaricomycetes</taxon>
        <taxon>Russulales</taxon>
        <taxon>Bondarzewiaceae</taxon>
        <taxon>Heterobasidion</taxon>
        <taxon>Heterobasidion annosum species complex</taxon>
    </lineage>
</organism>
<gene>
    <name evidence="3" type="ORF">HETIRDRAFT_456866</name>
</gene>
<feature type="compositionally biased region" description="Basic and acidic residues" evidence="1">
    <location>
        <begin position="1"/>
        <end position="10"/>
    </location>
</feature>
<dbReference type="RefSeq" id="XP_009541095.1">
    <property type="nucleotide sequence ID" value="XM_009542800.1"/>
</dbReference>
<proteinExistence type="predicted"/>
<accession>W4KP41</accession>
<dbReference type="OrthoDB" id="3191568at2759"/>
<dbReference type="InParanoid" id="W4KP41"/>
<sequence length="339" mass="36860">MSNYAEKKDGWPSQYASPPPNPGYGGYQQPQQQYGQYQPNAPSQYPQGASYTQSAPYSQDVPYQQLPPGYQQSPYSQNQYGAPPQGYGAPPQSYGTALSPPQGYGSAPPPQGYSTAPLPQGYNAAPPPQSYNSAPLQAHSAPSSQQQPAYLQQPQSEKRHSVVFKFSGTNATILNSQVNDPWGKSPFHVSTPNKKATSFRAADGAVIALVDWDHSSPVMEFRGKKIKIKEWLPLKKDDKTSRTFVHEGKHYDWITREQTVYLEPSDRPGHHIAIWRDPTGVTELEVFQEALVTAGMLEACLLAVVLMQSGNSLGDGSSGSYYPSVGIAIGTVIGGLLSH</sequence>
<feature type="compositionally biased region" description="Low complexity" evidence="1">
    <location>
        <begin position="27"/>
        <end position="40"/>
    </location>
</feature>